<dbReference type="EMBL" id="KP143769">
    <property type="protein sequence ID" value="AKJ93835.1"/>
    <property type="molecule type" value="Genomic_DNA"/>
</dbReference>
<dbReference type="KEGG" id="vg:24528236"/>
<dbReference type="Proteomes" id="UP000101745">
    <property type="component" value="Segment"/>
</dbReference>
<dbReference type="RefSeq" id="YP_009143514.1">
    <property type="nucleotide sequence ID" value="NC_027213.1"/>
</dbReference>
<organism evidence="2 3">
    <name type="scientific">Raccoon poxvirus</name>
    <name type="common">RCN</name>
    <dbReference type="NCBI Taxonomy" id="10256"/>
    <lineage>
        <taxon>Viruses</taxon>
        <taxon>Varidnaviria</taxon>
        <taxon>Bamfordvirae</taxon>
        <taxon>Nucleocytoviricota</taxon>
        <taxon>Pokkesviricetes</taxon>
        <taxon>Chitovirales</taxon>
        <taxon>Poxviridae</taxon>
        <taxon>Chordopoxvirinae</taxon>
        <taxon>Orthopoxvirus</taxon>
        <taxon>Orthopoxvirus raccoonpox</taxon>
    </lineage>
</organism>
<keyword evidence="3" id="KW-1185">Reference proteome</keyword>
<evidence type="ECO:0000313" key="1">
    <source>
        <dbReference type="EMBL" id="AKJ93641.1"/>
    </source>
</evidence>
<dbReference type="EMBL" id="KP143769">
    <property type="protein sequence ID" value="AKJ93641.1"/>
    <property type="molecule type" value="Genomic_DNA"/>
</dbReference>
<accession>A0A0G3FXY4</accession>
<dbReference type="GeneID" id="24528236"/>
<gene>
    <name evidence="1" type="ORF">RCNV-Herman-007</name>
    <name evidence="2" type="ORF">RCNV-Herman-202</name>
</gene>
<proteinExistence type="predicted"/>
<name>A0A0G3FXY4_RACVI</name>
<protein>
    <submittedName>
        <fullName evidence="2">Putative TLR signaling inhibitor, alpha-amanatin sensitivity</fullName>
    </submittedName>
</protein>
<dbReference type="GeneID" id="24528041"/>
<reference evidence="2 3" key="1">
    <citation type="journal article" date="2015" name="J. Gen. Virol.">
        <title>Genome sequence and comparative virulence of raccoonpox virus: the first North American poxvirus sequence.</title>
        <authorList>
            <person name="Fleischauer C."/>
            <person name="Upton C."/>
            <person name="Victoria J."/>
            <person name="Jones G.J."/>
            <person name="Roper R.L."/>
        </authorList>
    </citation>
    <scope>NUCLEOTIDE SEQUENCE [LARGE SCALE GENOMIC DNA]</scope>
    <source>
        <strain evidence="2 3">Herman</strain>
    </source>
</reference>
<organismHost>
    <name type="scientific">Procyon lotor</name>
    <name type="common">Raccoon</name>
    <dbReference type="NCBI Taxonomy" id="9654"/>
</organismHost>
<evidence type="ECO:0000313" key="2">
    <source>
        <dbReference type="EMBL" id="AKJ93835.1"/>
    </source>
</evidence>
<evidence type="ECO:0000313" key="3">
    <source>
        <dbReference type="Proteomes" id="UP000101745"/>
    </source>
</evidence>
<dbReference type="KEGG" id="vg:24528041"/>
<dbReference type="RefSeq" id="YP_009143320.1">
    <property type="nucleotide sequence ID" value="NC_027213.1"/>
</dbReference>
<sequence length="70" mass="8256">MDAEISTIINGMDIQEINRIVKELDLPNNSSIDDVIAKTCEFMRNRVLTKYLFWSLTNICRFRLSYLKLQ</sequence>